<keyword evidence="4" id="KW-0548">Nucleotidyltransferase</keyword>
<keyword evidence="3" id="KW-0808">Transferase</keyword>
<dbReference type="PANTHER" id="PTHR37984">
    <property type="entry name" value="PROTEIN CBG26694"/>
    <property type="match status" value="1"/>
</dbReference>
<dbReference type="Gene3D" id="3.10.20.370">
    <property type="match status" value="1"/>
</dbReference>
<evidence type="ECO:0000256" key="1">
    <source>
        <dbReference type="ARBA" id="ARBA00012493"/>
    </source>
</evidence>
<dbReference type="InterPro" id="IPR043502">
    <property type="entry name" value="DNA/RNA_pol_sf"/>
</dbReference>
<dbReference type="Gene3D" id="3.30.70.270">
    <property type="match status" value="2"/>
</dbReference>
<dbReference type="CDD" id="cd09274">
    <property type="entry name" value="RNase_HI_RT_Ty3"/>
    <property type="match status" value="1"/>
</dbReference>
<keyword evidence="5" id="KW-0540">Nuclease</keyword>
<dbReference type="SUPFAM" id="SSF56672">
    <property type="entry name" value="DNA/RNA polymerases"/>
    <property type="match status" value="1"/>
</dbReference>
<dbReference type="PROSITE" id="PS50878">
    <property type="entry name" value="RT_POL"/>
    <property type="match status" value="1"/>
</dbReference>
<gene>
    <name evidence="12" type="ORF">BYL167_LOCUS3356</name>
    <name evidence="10" type="ORF">CJN711_LOCUS15272</name>
    <name evidence="13" type="ORF">GIL414_LOCUS7554</name>
    <name evidence="11" type="ORF">KQP761_LOCUS26530</name>
</gene>
<dbReference type="PANTHER" id="PTHR37984:SF5">
    <property type="entry name" value="PROTEIN NYNRIN-LIKE"/>
    <property type="match status" value="1"/>
</dbReference>
<dbReference type="EMBL" id="CAJOBH010000642">
    <property type="protein sequence ID" value="CAF3807651.1"/>
    <property type="molecule type" value="Genomic_DNA"/>
</dbReference>
<keyword evidence="6" id="KW-0255">Endonuclease</keyword>
<dbReference type="Proteomes" id="UP000681720">
    <property type="component" value="Unassembled WGS sequence"/>
</dbReference>
<dbReference type="CDD" id="cd00303">
    <property type="entry name" value="retropepsin_like"/>
    <property type="match status" value="1"/>
</dbReference>
<dbReference type="Pfam" id="PF00078">
    <property type="entry name" value="RVT_1"/>
    <property type="match status" value="1"/>
</dbReference>
<dbReference type="Proteomes" id="UP000663834">
    <property type="component" value="Unassembled WGS sequence"/>
</dbReference>
<dbReference type="Pfam" id="PF17917">
    <property type="entry name" value="RT_RNaseH"/>
    <property type="match status" value="1"/>
</dbReference>
<evidence type="ECO:0000256" key="4">
    <source>
        <dbReference type="ARBA" id="ARBA00022695"/>
    </source>
</evidence>
<evidence type="ECO:0000256" key="5">
    <source>
        <dbReference type="ARBA" id="ARBA00022722"/>
    </source>
</evidence>
<evidence type="ECO:0000313" key="14">
    <source>
        <dbReference type="Proteomes" id="UP000663834"/>
    </source>
</evidence>
<keyword evidence="8" id="KW-0695">RNA-directed DNA polymerase</keyword>
<dbReference type="Gene3D" id="2.40.70.10">
    <property type="entry name" value="Acid Proteases"/>
    <property type="match status" value="1"/>
</dbReference>
<evidence type="ECO:0000256" key="6">
    <source>
        <dbReference type="ARBA" id="ARBA00022759"/>
    </source>
</evidence>
<name>A0A816DD29_9BILA</name>
<dbReference type="GO" id="GO:0003964">
    <property type="term" value="F:RNA-directed DNA polymerase activity"/>
    <property type="evidence" value="ECO:0007669"/>
    <property type="project" value="UniProtKB-KW"/>
</dbReference>
<dbReference type="Gene3D" id="3.10.10.10">
    <property type="entry name" value="HIV Type 1 Reverse Transcriptase, subunit A, domain 1"/>
    <property type="match status" value="1"/>
</dbReference>
<dbReference type="Pfam" id="PF13975">
    <property type="entry name" value="gag-asp_proteas"/>
    <property type="match status" value="1"/>
</dbReference>
<dbReference type="FunFam" id="3.10.10.10:FF:000007">
    <property type="entry name" value="Retrovirus-related Pol polyprotein from transposon 17.6-like Protein"/>
    <property type="match status" value="1"/>
</dbReference>
<sequence length="759" mass="86785">MIDTGSTISAINATYLKKLNIKQDTYSTTIPCKTANNSELHISDIIVLPITINDIQMKVHTFIIEDLCTDLLLGGDFCDLYQVNIDYSKKCLSFKSQNHRTAVKFDKYVNEQQVFNVKTMNEITIPPLSAKIIQAITIAPSMSAIFTPSSNSLNKKYIIAPHAILMIDNNKTAFLTLPNTTSVMQTIAKGTNVGQVKYHEDNTCYYVCPGVSNTFQHTISALSPTSIQSQRQPYATITNTINELIYHLSRSQQEHIRTVLLKHKDVFDISKPSIMKTNNVSHRIPIQQQHHPIQSYPYRRPAKETQIINQQVKEMLNNHIIRSSSSPWSSPVVIIKKKDGSPRFCVDYRRLNAITERDVYPLPRIDDIIDKLAGSQYFTTLDLKAGYWQIPIDEQDKNKTAFVTTDGLYEFNVLPFGLSNAPASFQRIMNSILGTLRWDITLVYLDDIIIYSNSFEKHVKHLDLVLDALQKANVKLNVTKCSLVRKQLDYLGFRITQEGIKPTTTNVKKTIDFPVPNSAKAAYSFVQMAQFYRRFIKNFANIAAPLNVFKTKNVKFIWTKECQKSFDTLKKQLSQYPLLVFYDGKSKLKLKISTDASNMGIGGVLHQVNPDGHLQPVQYLSRSLSKREQKYSVVEKECLAMVWCITKLRPYLYGREFTLITDHHPLCWLNKQSSKNGRLDRWSLQLQEYSFDIKHTPGSLNCVADCLSRYPIQQLDEIVEDQLDVLHGPSNNINMIVDLSFDATRIREQQIKDNKIKQI</sequence>
<dbReference type="EC" id="2.7.7.49" evidence="1"/>
<accession>A0A816DD29</accession>
<dbReference type="AlphaFoldDB" id="A0A816DD29"/>
<dbReference type="FunFam" id="3.10.20.370:FF:000001">
    <property type="entry name" value="Retrovirus-related Pol polyprotein from transposon 17.6-like protein"/>
    <property type="match status" value="1"/>
</dbReference>
<dbReference type="EMBL" id="CAJNOV010007022">
    <property type="protein sequence ID" value="CAF1266841.1"/>
    <property type="molecule type" value="Genomic_DNA"/>
</dbReference>
<evidence type="ECO:0000256" key="3">
    <source>
        <dbReference type="ARBA" id="ARBA00022679"/>
    </source>
</evidence>
<evidence type="ECO:0000313" key="11">
    <source>
        <dbReference type="EMBL" id="CAF1632817.1"/>
    </source>
</evidence>
<dbReference type="GO" id="GO:0006508">
    <property type="term" value="P:proteolysis"/>
    <property type="evidence" value="ECO:0007669"/>
    <property type="project" value="UniProtKB-KW"/>
</dbReference>
<evidence type="ECO:0000313" key="12">
    <source>
        <dbReference type="EMBL" id="CAF3807651.1"/>
    </source>
</evidence>
<dbReference type="InterPro" id="IPR021109">
    <property type="entry name" value="Peptidase_aspartic_dom_sf"/>
</dbReference>
<evidence type="ECO:0000313" key="10">
    <source>
        <dbReference type="EMBL" id="CAF1266841.1"/>
    </source>
</evidence>
<proteinExistence type="predicted"/>
<protein>
    <recommendedName>
        <fullName evidence="1">RNA-directed DNA polymerase</fullName>
        <ecNumber evidence="1">2.7.7.49</ecNumber>
    </recommendedName>
</protein>
<dbReference type="InterPro" id="IPR000477">
    <property type="entry name" value="RT_dom"/>
</dbReference>
<dbReference type="SUPFAM" id="SSF50630">
    <property type="entry name" value="Acid proteases"/>
    <property type="match status" value="1"/>
</dbReference>
<keyword evidence="7" id="KW-0378">Hydrolase</keyword>
<dbReference type="OrthoDB" id="10055717at2759"/>
<dbReference type="EMBL" id="CAJOBJ010002321">
    <property type="protein sequence ID" value="CAF3920655.1"/>
    <property type="molecule type" value="Genomic_DNA"/>
</dbReference>
<keyword evidence="2" id="KW-0645">Protease</keyword>
<dbReference type="GO" id="GO:0008233">
    <property type="term" value="F:peptidase activity"/>
    <property type="evidence" value="ECO:0007669"/>
    <property type="project" value="UniProtKB-KW"/>
</dbReference>
<dbReference type="InterPro" id="IPR043128">
    <property type="entry name" value="Rev_trsase/Diguanyl_cyclase"/>
</dbReference>
<dbReference type="InterPro" id="IPR041373">
    <property type="entry name" value="RT_RNaseH"/>
</dbReference>
<dbReference type="EMBL" id="CAJNOW010014447">
    <property type="protein sequence ID" value="CAF1632817.1"/>
    <property type="molecule type" value="Genomic_DNA"/>
</dbReference>
<dbReference type="Proteomes" id="UP000681967">
    <property type="component" value="Unassembled WGS sequence"/>
</dbReference>
<evidence type="ECO:0000256" key="2">
    <source>
        <dbReference type="ARBA" id="ARBA00022670"/>
    </source>
</evidence>
<dbReference type="InterPro" id="IPR050951">
    <property type="entry name" value="Retrovirus_Pol_polyprotein"/>
</dbReference>
<reference evidence="11" key="1">
    <citation type="submission" date="2021-02" db="EMBL/GenBank/DDBJ databases">
        <authorList>
            <person name="Nowell W R."/>
        </authorList>
    </citation>
    <scope>NUCLEOTIDE SEQUENCE</scope>
</reference>
<evidence type="ECO:0000313" key="13">
    <source>
        <dbReference type="EMBL" id="CAF3920655.1"/>
    </source>
</evidence>
<evidence type="ECO:0000256" key="7">
    <source>
        <dbReference type="ARBA" id="ARBA00022801"/>
    </source>
</evidence>
<organism evidence="11 14">
    <name type="scientific">Rotaria magnacalcarata</name>
    <dbReference type="NCBI Taxonomy" id="392030"/>
    <lineage>
        <taxon>Eukaryota</taxon>
        <taxon>Metazoa</taxon>
        <taxon>Spiralia</taxon>
        <taxon>Gnathifera</taxon>
        <taxon>Rotifera</taxon>
        <taxon>Eurotatoria</taxon>
        <taxon>Bdelloidea</taxon>
        <taxon>Philodinida</taxon>
        <taxon>Philodinidae</taxon>
        <taxon>Rotaria</taxon>
    </lineage>
</organism>
<feature type="domain" description="Reverse transcriptase" evidence="9">
    <location>
        <begin position="316"/>
        <end position="495"/>
    </location>
</feature>
<dbReference type="FunFam" id="3.30.70.270:FF:000020">
    <property type="entry name" value="Transposon Tf2-6 polyprotein-like Protein"/>
    <property type="match status" value="1"/>
</dbReference>
<comment type="caution">
    <text evidence="11">The sequence shown here is derived from an EMBL/GenBank/DDBJ whole genome shotgun (WGS) entry which is preliminary data.</text>
</comment>
<dbReference type="GO" id="GO:0004519">
    <property type="term" value="F:endonuclease activity"/>
    <property type="evidence" value="ECO:0007669"/>
    <property type="project" value="UniProtKB-KW"/>
</dbReference>
<evidence type="ECO:0000259" key="9">
    <source>
        <dbReference type="PROSITE" id="PS50878"/>
    </source>
</evidence>
<dbReference type="CDD" id="cd01647">
    <property type="entry name" value="RT_LTR"/>
    <property type="match status" value="1"/>
</dbReference>
<dbReference type="Proteomes" id="UP000663855">
    <property type="component" value="Unassembled WGS sequence"/>
</dbReference>
<evidence type="ECO:0000256" key="8">
    <source>
        <dbReference type="ARBA" id="ARBA00022918"/>
    </source>
</evidence>